<accession>A0ABQ0SH40</accession>
<dbReference type="RefSeq" id="WP_141312919.1">
    <property type="nucleotide sequence ID" value="NZ_BJNN01000127.1"/>
</dbReference>
<dbReference type="EMBL" id="BJNN01000127">
    <property type="protein sequence ID" value="GEC64578.1"/>
    <property type="molecule type" value="Genomic_DNA"/>
</dbReference>
<evidence type="ECO:0000313" key="2">
    <source>
        <dbReference type="Proteomes" id="UP000319478"/>
    </source>
</evidence>
<organism evidence="1 2">
    <name type="scientific">Novacetimonas hansenii</name>
    <name type="common">Komagataeibacter hansenii</name>
    <dbReference type="NCBI Taxonomy" id="436"/>
    <lineage>
        <taxon>Bacteria</taxon>
        <taxon>Pseudomonadati</taxon>
        <taxon>Pseudomonadota</taxon>
        <taxon>Alphaproteobacteria</taxon>
        <taxon>Acetobacterales</taxon>
        <taxon>Acetobacteraceae</taxon>
        <taxon>Novacetimonas</taxon>
    </lineage>
</organism>
<reference evidence="1 2" key="1">
    <citation type="submission" date="2019-06" db="EMBL/GenBank/DDBJ databases">
        <title>Whole genome shotgun sequence of Komagataeibacter hansenii NBRC 14820.</title>
        <authorList>
            <person name="Hosoyama A."/>
            <person name="Uohara A."/>
            <person name="Ohji S."/>
            <person name="Ichikawa N."/>
        </authorList>
    </citation>
    <scope>NUCLEOTIDE SEQUENCE [LARGE SCALE GENOMIC DNA]</scope>
    <source>
        <strain evidence="1 2">NBRC 14820</strain>
    </source>
</reference>
<dbReference type="Proteomes" id="UP000319478">
    <property type="component" value="Unassembled WGS sequence"/>
</dbReference>
<name>A0ABQ0SH40_NOVHA</name>
<gene>
    <name evidence="1" type="ORF">GHA01_24270</name>
</gene>
<comment type="caution">
    <text evidence="1">The sequence shown here is derived from an EMBL/GenBank/DDBJ whole genome shotgun (WGS) entry which is preliminary data.</text>
</comment>
<evidence type="ECO:0000313" key="1">
    <source>
        <dbReference type="EMBL" id="GEC64578.1"/>
    </source>
</evidence>
<proteinExistence type="predicted"/>
<protein>
    <submittedName>
        <fullName evidence="1">Uncharacterized protein</fullName>
    </submittedName>
</protein>
<sequence length="86" mass="9942">MTKKNVKVIKFDEIEVGGVKYDNVTVRKPTFGEKYLPQKKFKTTPPSPEEFLDYQIQLACKITDLPVEVFMQLESNVGEEIIDFLN</sequence>
<keyword evidence="2" id="KW-1185">Reference proteome</keyword>